<dbReference type="OrthoDB" id="413079at2759"/>
<feature type="transmembrane region" description="Helical" evidence="5">
    <location>
        <begin position="168"/>
        <end position="189"/>
    </location>
</feature>
<comment type="subcellular location">
    <subcellularLocation>
        <location evidence="1">Membrane</location>
        <topology evidence="1">Multi-pass membrane protein</topology>
    </subcellularLocation>
</comment>
<dbReference type="AlphaFoldDB" id="A0A165VJQ6"/>
<feature type="transmembrane region" description="Helical" evidence="5">
    <location>
        <begin position="79"/>
        <end position="97"/>
    </location>
</feature>
<evidence type="ECO:0000259" key="6">
    <source>
        <dbReference type="PROSITE" id="PS50850"/>
    </source>
</evidence>
<feature type="transmembrane region" description="Helical" evidence="5">
    <location>
        <begin position="389"/>
        <end position="409"/>
    </location>
</feature>
<feature type="domain" description="Major facilitator superfamily (MFS) profile" evidence="6">
    <location>
        <begin position="13"/>
        <end position="413"/>
    </location>
</feature>
<gene>
    <name evidence="7" type="ORF">NEOLEDRAFT_1055236</name>
</gene>
<feature type="transmembrane region" description="Helical" evidence="5">
    <location>
        <begin position="361"/>
        <end position="383"/>
    </location>
</feature>
<name>A0A165VJQ6_9AGAM</name>
<dbReference type="EMBL" id="KV425553">
    <property type="protein sequence ID" value="KZT29770.1"/>
    <property type="molecule type" value="Genomic_DNA"/>
</dbReference>
<feature type="transmembrane region" description="Helical" evidence="5">
    <location>
        <begin position="241"/>
        <end position="262"/>
    </location>
</feature>
<feature type="transmembrane region" description="Helical" evidence="5">
    <location>
        <begin position="140"/>
        <end position="162"/>
    </location>
</feature>
<dbReference type="InterPro" id="IPR020846">
    <property type="entry name" value="MFS_dom"/>
</dbReference>
<dbReference type="InterPro" id="IPR051788">
    <property type="entry name" value="MFS_Transporter"/>
</dbReference>
<protein>
    <submittedName>
        <fullName evidence="7">MFS efflux transporter</fullName>
    </submittedName>
</protein>
<evidence type="ECO:0000313" key="8">
    <source>
        <dbReference type="Proteomes" id="UP000076761"/>
    </source>
</evidence>
<evidence type="ECO:0000256" key="4">
    <source>
        <dbReference type="ARBA" id="ARBA00023136"/>
    </source>
</evidence>
<dbReference type="GO" id="GO:0022857">
    <property type="term" value="F:transmembrane transporter activity"/>
    <property type="evidence" value="ECO:0007669"/>
    <property type="project" value="InterPro"/>
</dbReference>
<dbReference type="STRING" id="1314782.A0A165VJQ6"/>
<dbReference type="InterPro" id="IPR036259">
    <property type="entry name" value="MFS_trans_sf"/>
</dbReference>
<keyword evidence="8" id="KW-1185">Reference proteome</keyword>
<accession>A0A165VJQ6</accession>
<evidence type="ECO:0000256" key="3">
    <source>
        <dbReference type="ARBA" id="ARBA00022989"/>
    </source>
</evidence>
<keyword evidence="3 5" id="KW-1133">Transmembrane helix</keyword>
<dbReference type="FunFam" id="1.20.1250.20:FF:000286">
    <property type="entry name" value="MFS efflux transporter"/>
    <property type="match status" value="1"/>
</dbReference>
<evidence type="ECO:0000313" key="7">
    <source>
        <dbReference type="EMBL" id="KZT29770.1"/>
    </source>
</evidence>
<dbReference type="Gene3D" id="1.20.1250.20">
    <property type="entry name" value="MFS general substrate transporter like domains"/>
    <property type="match status" value="2"/>
</dbReference>
<dbReference type="PROSITE" id="PS50850">
    <property type="entry name" value="MFS"/>
    <property type="match status" value="1"/>
</dbReference>
<feature type="transmembrane region" description="Helical" evidence="5">
    <location>
        <begin position="327"/>
        <end position="349"/>
    </location>
</feature>
<keyword evidence="2 5" id="KW-0812">Transmembrane</keyword>
<dbReference type="Proteomes" id="UP000076761">
    <property type="component" value="Unassembled WGS sequence"/>
</dbReference>
<feature type="transmembrane region" description="Helical" evidence="5">
    <location>
        <begin position="103"/>
        <end position="128"/>
    </location>
</feature>
<evidence type="ECO:0000256" key="5">
    <source>
        <dbReference type="SAM" id="Phobius"/>
    </source>
</evidence>
<dbReference type="PANTHER" id="PTHR23514">
    <property type="entry name" value="BYPASS OF STOP CODON PROTEIN 6"/>
    <property type="match status" value="1"/>
</dbReference>
<sequence length="417" mass="44813">MTVSPRKPINRWRLLASCVLSFVNGNQDSALGALIPFIESYYHIGYATVALLFLTTAVGFIAAAFTCDVILASIGRARILMLATATMTIGYIIWVVAPGRTPYGFLVVAPLFTGAGVSWNLAQINVFVSSLDKPTLYNGYLHGCYGIGGVVGPLVATSLASHGVPWQYFYFLPLGVTIFNFFFAGYIFLPTESEKQVLLEDAQERQLRAQTQSDTASQASDTPLTRILETLKNKPTILTSLFILSYQGAEVSLGGWIVSFLISSRDGNPANVGYVASGFWGGVTVGRFLLSGLCSMIGERRAVVTLLAGSVVMEILVWLVPNVIGSAVSVALVGFLLGPIYPCTMGVITRLLSRKLQVSSLSFIAAFGSSGGALWPFSIGLISQFKGPFVVHSVAIASFVLMEVLWVLLPKVPKRIV</sequence>
<feature type="transmembrane region" description="Helical" evidence="5">
    <location>
        <begin position="42"/>
        <end position="67"/>
    </location>
</feature>
<dbReference type="InParanoid" id="A0A165VJQ6"/>
<proteinExistence type="predicted"/>
<evidence type="ECO:0000256" key="1">
    <source>
        <dbReference type="ARBA" id="ARBA00004141"/>
    </source>
</evidence>
<dbReference type="PANTHER" id="PTHR23514:SF6">
    <property type="entry name" value="MAJOR FACILITATOR SUPERFAMILY (MFS) PROFILE DOMAIN-CONTAINING PROTEIN"/>
    <property type="match status" value="1"/>
</dbReference>
<reference evidence="7 8" key="1">
    <citation type="journal article" date="2016" name="Mol. Biol. Evol.">
        <title>Comparative Genomics of Early-Diverging Mushroom-Forming Fungi Provides Insights into the Origins of Lignocellulose Decay Capabilities.</title>
        <authorList>
            <person name="Nagy L.G."/>
            <person name="Riley R."/>
            <person name="Tritt A."/>
            <person name="Adam C."/>
            <person name="Daum C."/>
            <person name="Floudas D."/>
            <person name="Sun H."/>
            <person name="Yadav J.S."/>
            <person name="Pangilinan J."/>
            <person name="Larsson K.H."/>
            <person name="Matsuura K."/>
            <person name="Barry K."/>
            <person name="Labutti K."/>
            <person name="Kuo R."/>
            <person name="Ohm R.A."/>
            <person name="Bhattacharya S.S."/>
            <person name="Shirouzu T."/>
            <person name="Yoshinaga Y."/>
            <person name="Martin F.M."/>
            <person name="Grigoriev I.V."/>
            <person name="Hibbett D.S."/>
        </authorList>
    </citation>
    <scope>NUCLEOTIDE SEQUENCE [LARGE SCALE GENOMIC DNA]</scope>
    <source>
        <strain evidence="7 8">HHB14362 ss-1</strain>
    </source>
</reference>
<keyword evidence="4 5" id="KW-0472">Membrane</keyword>
<dbReference type="Pfam" id="PF07690">
    <property type="entry name" value="MFS_1"/>
    <property type="match status" value="1"/>
</dbReference>
<organism evidence="7 8">
    <name type="scientific">Neolentinus lepideus HHB14362 ss-1</name>
    <dbReference type="NCBI Taxonomy" id="1314782"/>
    <lineage>
        <taxon>Eukaryota</taxon>
        <taxon>Fungi</taxon>
        <taxon>Dikarya</taxon>
        <taxon>Basidiomycota</taxon>
        <taxon>Agaricomycotina</taxon>
        <taxon>Agaricomycetes</taxon>
        <taxon>Gloeophyllales</taxon>
        <taxon>Gloeophyllaceae</taxon>
        <taxon>Neolentinus</taxon>
    </lineage>
</organism>
<feature type="transmembrane region" description="Helical" evidence="5">
    <location>
        <begin position="302"/>
        <end position="321"/>
    </location>
</feature>
<dbReference type="InterPro" id="IPR011701">
    <property type="entry name" value="MFS"/>
</dbReference>
<evidence type="ECO:0000256" key="2">
    <source>
        <dbReference type="ARBA" id="ARBA00022692"/>
    </source>
</evidence>
<dbReference type="SUPFAM" id="SSF103473">
    <property type="entry name" value="MFS general substrate transporter"/>
    <property type="match status" value="1"/>
</dbReference>
<feature type="transmembrane region" description="Helical" evidence="5">
    <location>
        <begin position="274"/>
        <end position="290"/>
    </location>
</feature>
<dbReference type="GO" id="GO:0016020">
    <property type="term" value="C:membrane"/>
    <property type="evidence" value="ECO:0007669"/>
    <property type="project" value="UniProtKB-SubCell"/>
</dbReference>